<dbReference type="InterPro" id="IPR059113">
    <property type="entry name" value="Znf_ribbon"/>
</dbReference>
<protein>
    <submittedName>
        <fullName evidence="4">Double zinc ribbon protein</fullName>
    </submittedName>
</protein>
<dbReference type="Proteomes" id="UP000295146">
    <property type="component" value="Unassembled WGS sequence"/>
</dbReference>
<dbReference type="SMART" id="SM00240">
    <property type="entry name" value="FHA"/>
    <property type="match status" value="1"/>
</dbReference>
<dbReference type="PROSITE" id="PS50006">
    <property type="entry name" value="FHA_DOMAIN"/>
    <property type="match status" value="1"/>
</dbReference>
<dbReference type="InterPro" id="IPR008984">
    <property type="entry name" value="SMAD_FHA_dom_sf"/>
</dbReference>
<dbReference type="RefSeq" id="WP_134107395.1">
    <property type="nucleotide sequence ID" value="NZ_SODP01000003.1"/>
</dbReference>
<dbReference type="AlphaFoldDB" id="A0A4R8BXN3"/>
<evidence type="ECO:0000313" key="4">
    <source>
        <dbReference type="EMBL" id="TDW65883.1"/>
    </source>
</evidence>
<gene>
    <name evidence="4" type="ORF">EV653_5898</name>
</gene>
<feature type="domain" description="FHA" evidence="3">
    <location>
        <begin position="146"/>
        <end position="196"/>
    </location>
</feature>
<evidence type="ECO:0000313" key="5">
    <source>
        <dbReference type="Proteomes" id="UP000295146"/>
    </source>
</evidence>
<evidence type="ECO:0000256" key="2">
    <source>
        <dbReference type="SAM" id="MobiDB-lite"/>
    </source>
</evidence>
<evidence type="ECO:0000256" key="1">
    <source>
        <dbReference type="ARBA" id="ARBA00022553"/>
    </source>
</evidence>
<dbReference type="Gene3D" id="2.60.200.20">
    <property type="match status" value="1"/>
</dbReference>
<evidence type="ECO:0000259" key="3">
    <source>
        <dbReference type="PROSITE" id="PS50006"/>
    </source>
</evidence>
<organism evidence="4 5">
    <name type="scientific">Kribbella pratensis</name>
    <dbReference type="NCBI Taxonomy" id="2512112"/>
    <lineage>
        <taxon>Bacteria</taxon>
        <taxon>Bacillati</taxon>
        <taxon>Actinomycetota</taxon>
        <taxon>Actinomycetes</taxon>
        <taxon>Propionibacteriales</taxon>
        <taxon>Kribbellaceae</taxon>
        <taxon>Kribbella</taxon>
    </lineage>
</organism>
<proteinExistence type="predicted"/>
<keyword evidence="5" id="KW-1185">Reference proteome</keyword>
<reference evidence="4 5" key="1">
    <citation type="submission" date="2019-03" db="EMBL/GenBank/DDBJ databases">
        <title>Genomic Encyclopedia of Type Strains, Phase III (KMG-III): the genomes of soil and plant-associated and newly described type strains.</title>
        <authorList>
            <person name="Whitman W."/>
        </authorList>
    </citation>
    <scope>NUCLEOTIDE SEQUENCE [LARGE SCALE GENOMIC DNA]</scope>
    <source>
        <strain evidence="4 5">VKM Ac-2573</strain>
    </source>
</reference>
<keyword evidence="1" id="KW-0597">Phosphoprotein</keyword>
<dbReference type="Pfam" id="PF13248">
    <property type="entry name" value="Zn_ribbon_3"/>
    <property type="match status" value="1"/>
</dbReference>
<name>A0A4R8BXN3_9ACTN</name>
<accession>A0A4R8BXN3</accession>
<dbReference type="CDD" id="cd00060">
    <property type="entry name" value="FHA"/>
    <property type="match status" value="1"/>
</dbReference>
<feature type="region of interest" description="Disordered" evidence="2">
    <location>
        <begin position="39"/>
        <end position="59"/>
    </location>
</feature>
<dbReference type="SUPFAM" id="SSF49879">
    <property type="entry name" value="SMAD/FHA domain"/>
    <property type="match status" value="1"/>
</dbReference>
<dbReference type="OrthoDB" id="5111283at2"/>
<comment type="caution">
    <text evidence="4">The sequence shown here is derived from an EMBL/GenBank/DDBJ whole genome shotgun (WGS) entry which is preliminary data.</text>
</comment>
<dbReference type="Pfam" id="PF00498">
    <property type="entry name" value="FHA"/>
    <property type="match status" value="1"/>
</dbReference>
<dbReference type="EMBL" id="SODP01000003">
    <property type="protein sequence ID" value="TDW65883.1"/>
    <property type="molecule type" value="Genomic_DNA"/>
</dbReference>
<sequence length="244" mass="25444">MTVNCPSGHPSTSTDYCDVCGLPIGAAATPAAAAVPAPAVAAPGPTATPAPAPAGQSCPNCQEPASADALFCENCGYDFTTGTMPRAASPLDLSSAGPPPPAPPAAVAEWVVERWVDPDWYAVQQSDDPCPSPGLPTVIPLTEKSLLIGRPSRSRNIHPEIDCGDDTGVSRRQAQLTTDGQRWWVEDLQSSNGTYVASAAGPLPEDPIIPGQRQELNPDDRIYVGAWTRLVVRKATPEEQAGQA</sequence>
<dbReference type="InterPro" id="IPR000253">
    <property type="entry name" value="FHA_dom"/>
</dbReference>